<dbReference type="Proteomes" id="UP000019365">
    <property type="component" value="Unassembled WGS sequence"/>
</dbReference>
<gene>
    <name evidence="1" type="ORF">RF007C_14975</name>
</gene>
<dbReference type="OrthoDB" id="1819690at2"/>
<name>W7UMW2_RUMFL</name>
<dbReference type="PATRIC" id="fig|1341157.4.peg.2392"/>
<comment type="caution">
    <text evidence="1">The sequence shown here is derived from an EMBL/GenBank/DDBJ whole genome shotgun (WGS) entry which is preliminary data.</text>
</comment>
<organism evidence="1 2">
    <name type="scientific">Ruminococcus flavefaciens 007c</name>
    <dbReference type="NCBI Taxonomy" id="1341157"/>
    <lineage>
        <taxon>Bacteria</taxon>
        <taxon>Bacillati</taxon>
        <taxon>Bacillota</taxon>
        <taxon>Clostridia</taxon>
        <taxon>Eubacteriales</taxon>
        <taxon>Oscillospiraceae</taxon>
        <taxon>Ruminococcus</taxon>
    </lineage>
</organism>
<accession>W7UMW2</accession>
<dbReference type="EMBL" id="ATAX01000028">
    <property type="protein sequence ID" value="EWM52914.1"/>
    <property type="molecule type" value="Genomic_DNA"/>
</dbReference>
<sequence length="240" mass="27647">MKKILGILFLLIVIAIGICAYFFPGIPYRYKCTHEFKLLDSIYSEVPADLAPLPADYADYSNLGIRITAWNDMEAVRTEDKNEALWENEDKSHTIHVKTETLGDNYDFLDRTGITHEALNSYCKKVGKTPPETNHEFVRLIMSLTMEDFDIHDMKNAKTFYKLMSLKNEEFMGLNCPVRYYSGDGVGYKGFMKTVEMPSEKTAVINIYPDKNNHRHYTIELSVTDWNEILAISESIKLTE</sequence>
<proteinExistence type="predicted"/>
<keyword evidence="2" id="KW-1185">Reference proteome</keyword>
<protein>
    <submittedName>
        <fullName evidence="1">Uncharacterized protein</fullName>
    </submittedName>
</protein>
<evidence type="ECO:0000313" key="2">
    <source>
        <dbReference type="Proteomes" id="UP000019365"/>
    </source>
</evidence>
<evidence type="ECO:0000313" key="1">
    <source>
        <dbReference type="EMBL" id="EWM52914.1"/>
    </source>
</evidence>
<reference evidence="1 2" key="1">
    <citation type="journal article" date="2014" name="PLoS ONE">
        <title>Rumen cellulosomics: divergent fiber-degrading strategies revealed by comparative genome-wide analysis of six ruminococcal strains.</title>
        <authorList>
            <person name="Dassa B."/>
            <person name="Borovok I."/>
            <person name="Ruimy-Israeli V."/>
            <person name="Lamed R."/>
            <person name="Flint H.J."/>
            <person name="Duncan S.H."/>
            <person name="Henrissat B."/>
            <person name="Coutinho P."/>
            <person name="Morrison M."/>
            <person name="Mosoni P."/>
            <person name="Yeoman C.J."/>
            <person name="White B.A."/>
            <person name="Bayer E.A."/>
        </authorList>
    </citation>
    <scope>NUCLEOTIDE SEQUENCE [LARGE SCALE GENOMIC DNA]</scope>
    <source>
        <strain evidence="1 2">007c</strain>
    </source>
</reference>
<dbReference type="AlphaFoldDB" id="W7UMW2"/>
<dbReference type="RefSeq" id="WP_037300042.1">
    <property type="nucleotide sequence ID" value="NZ_ATAX01000028.1"/>
</dbReference>